<dbReference type="GO" id="GO:0016887">
    <property type="term" value="F:ATP hydrolysis activity"/>
    <property type="evidence" value="ECO:0007669"/>
    <property type="project" value="InterPro"/>
</dbReference>
<dbReference type="InterPro" id="IPR050130">
    <property type="entry name" value="ClpA_ClpB"/>
</dbReference>
<dbReference type="AlphaFoldDB" id="A0A1B8RTI4"/>
<dbReference type="eggNOG" id="COG0542">
    <property type="taxonomic scope" value="Bacteria"/>
</dbReference>
<dbReference type="Pfam" id="PF00004">
    <property type="entry name" value="AAA"/>
    <property type="match status" value="1"/>
</dbReference>
<dbReference type="CDD" id="cd19499">
    <property type="entry name" value="RecA-like_ClpB_Hsp104-like"/>
    <property type="match status" value="1"/>
</dbReference>
<dbReference type="InterPro" id="IPR019489">
    <property type="entry name" value="Clp_ATPase_C"/>
</dbReference>
<dbReference type="InterPro" id="IPR028299">
    <property type="entry name" value="ClpA/B_CS2"/>
</dbReference>
<keyword evidence="3 7" id="KW-0067">ATP-binding</keyword>
<dbReference type="Gene3D" id="1.10.8.60">
    <property type="match status" value="2"/>
</dbReference>
<protein>
    <submittedName>
        <fullName evidence="7">ATP-dependent Clp protease ATP-binding subunit ClpA</fullName>
    </submittedName>
</protein>
<reference evidence="7 8" key="1">
    <citation type="submission" date="2016-06" db="EMBL/GenBank/DDBJ databases">
        <authorList>
            <person name="Kjaerup R.B."/>
            <person name="Dalgaard T.S."/>
            <person name="Juul-Madsen H.R."/>
        </authorList>
    </citation>
    <scope>NUCLEOTIDE SEQUENCE [LARGE SCALE GENOMIC DNA]</scope>
    <source>
        <strain evidence="7 8">373-A1</strain>
    </source>
</reference>
<comment type="caution">
    <text evidence="7">The sequence shown here is derived from an EMBL/GenBank/DDBJ whole genome shotgun (WGS) entry which is preliminary data.</text>
</comment>
<dbReference type="SMART" id="SM01086">
    <property type="entry name" value="ClpB_D2-small"/>
    <property type="match status" value="1"/>
</dbReference>
<evidence type="ECO:0000259" key="6">
    <source>
        <dbReference type="SMART" id="SM01086"/>
    </source>
</evidence>
<proteinExistence type="predicted"/>
<keyword evidence="4" id="KW-0143">Chaperone</keyword>
<keyword evidence="2" id="KW-0547">Nucleotide-binding</keyword>
<dbReference type="InterPro" id="IPR004176">
    <property type="entry name" value="Clp_R_N"/>
</dbReference>
<keyword evidence="1" id="KW-0677">Repeat</keyword>
<dbReference type="GO" id="GO:0005737">
    <property type="term" value="C:cytoplasm"/>
    <property type="evidence" value="ECO:0007669"/>
    <property type="project" value="TreeGrafter"/>
</dbReference>
<evidence type="ECO:0000256" key="2">
    <source>
        <dbReference type="ARBA" id="ARBA00022741"/>
    </source>
</evidence>
<dbReference type="FunFam" id="3.40.50.300:FF:000025">
    <property type="entry name" value="ATP-dependent Clp protease subunit"/>
    <property type="match status" value="1"/>
</dbReference>
<dbReference type="InterPro" id="IPR001270">
    <property type="entry name" value="ClpA/B"/>
</dbReference>
<keyword evidence="8" id="KW-1185">Reference proteome</keyword>
<evidence type="ECO:0000313" key="8">
    <source>
        <dbReference type="Proteomes" id="UP000092714"/>
    </source>
</evidence>
<dbReference type="GO" id="GO:0006508">
    <property type="term" value="P:proteolysis"/>
    <property type="evidence" value="ECO:0007669"/>
    <property type="project" value="UniProtKB-KW"/>
</dbReference>
<dbReference type="Gene3D" id="1.10.1780.10">
    <property type="entry name" value="Clp, N-terminal domain"/>
    <property type="match status" value="1"/>
</dbReference>
<dbReference type="SMART" id="SM00382">
    <property type="entry name" value="AAA"/>
    <property type="match status" value="2"/>
</dbReference>
<dbReference type="OrthoDB" id="9803641at2"/>
<evidence type="ECO:0000259" key="5">
    <source>
        <dbReference type="SMART" id="SM00382"/>
    </source>
</evidence>
<dbReference type="PROSITE" id="PS00871">
    <property type="entry name" value="CLPAB_2"/>
    <property type="match status" value="1"/>
</dbReference>
<dbReference type="Proteomes" id="UP000092714">
    <property type="component" value="Unassembled WGS sequence"/>
</dbReference>
<keyword evidence="7" id="KW-0378">Hydrolase</keyword>
<dbReference type="EMBL" id="MAPZ01000009">
    <property type="protein sequence ID" value="OBY12112.1"/>
    <property type="molecule type" value="Genomic_DNA"/>
</dbReference>
<dbReference type="PANTHER" id="PTHR11638">
    <property type="entry name" value="ATP-DEPENDENT CLP PROTEASE"/>
    <property type="match status" value="1"/>
</dbReference>
<accession>A0A1B8RTI4</accession>
<dbReference type="InterPro" id="IPR003593">
    <property type="entry name" value="AAA+_ATPase"/>
</dbReference>
<dbReference type="PANTHER" id="PTHR11638:SF111">
    <property type="entry name" value="ATP-DEPENDENT CLP PROTEASE ATP-BINDING SUBUNIT CLPA"/>
    <property type="match status" value="1"/>
</dbReference>
<evidence type="ECO:0000313" key="7">
    <source>
        <dbReference type="EMBL" id="OBY12112.1"/>
    </source>
</evidence>
<gene>
    <name evidence="7" type="ORF">CP373A1_00525</name>
</gene>
<dbReference type="PRINTS" id="PR00300">
    <property type="entry name" value="CLPPROTEASEA"/>
</dbReference>
<dbReference type="CDD" id="cd00009">
    <property type="entry name" value="AAA"/>
    <property type="match status" value="1"/>
</dbReference>
<dbReference type="Pfam" id="PF07724">
    <property type="entry name" value="AAA_2"/>
    <property type="match status" value="1"/>
</dbReference>
<dbReference type="RefSeq" id="WP_065254183.1">
    <property type="nucleotide sequence ID" value="NZ_JBCPCP010000015.1"/>
</dbReference>
<evidence type="ECO:0000256" key="4">
    <source>
        <dbReference type="ARBA" id="ARBA00023186"/>
    </source>
</evidence>
<sequence length="737" mass="83164">MKLSEVVEEIVIKAINYSKENNHEYITPEHLLYITTFNEDFGKAFKNAGGDIIKLREDLQGYINENVSVIEDYEPQGSHSFDEVILYSSSRAQASDRNVVELSHILDGIINLEESYAAYYLLSQVEWTDLLYELCDLQGEERVNKEIMAEEGNRKEIKDEGWKAYVTCLNDIVDGYSPLIGRELELERTMQILCRKYKNNPIHIGEAGVGKTAITFGLARLINEGKVPEKLSNSKIFSIDLGGLLAGTQYRGDFEKRFKMVMDGVSDYSNPIIYIDEIHNIVGAGAINGGTFDVSNMLKPYLTEGKIRVIGATTYDEFNKHFSKNKSLLRRFQNIDIKEPSVEETIKILSGLKGYYEDYHGVKYSKGTLEHAVELSHKYINERYLPDKAIDLIDEAGAYRVMHPLKKKVQTVDNNLIEEVLSKICNIPKQTVEIDEVEKLGKLEDELESQVFGQEEGIKEVVKAIKLSRAGLNDDNKPVASLLFVGSTGVGKTEIAKTLANILNIELIRFDMSEYVEKHTVAKLIGAPAGYVGYEEGGLLTDSVKKNPHCVLLLDEIEKAHSDIFNILLQVMDYATLTDNQGRKTDFRNVILIMTSNAGASKVGKSLIGFGDREVTREGITEEVKKIFTPEFRNRLSKVVVFNPINKEMSRNIVVKQLNLLKDKLKEKKIDLSWGDSCIDFLENKGISEEYGAREIIRVIDKEIKSLLVDEILFGKLKNGGKCTIEYENNGVKVIQQ</sequence>
<dbReference type="SUPFAM" id="SSF81923">
    <property type="entry name" value="Double Clp-N motif"/>
    <property type="match status" value="1"/>
</dbReference>
<dbReference type="Pfam" id="PF10431">
    <property type="entry name" value="ClpB_D2-small"/>
    <property type="match status" value="1"/>
</dbReference>
<feature type="domain" description="Clp ATPase C-terminal" evidence="6">
    <location>
        <begin position="645"/>
        <end position="734"/>
    </location>
</feature>
<dbReference type="GO" id="GO:0008233">
    <property type="term" value="F:peptidase activity"/>
    <property type="evidence" value="ECO:0007669"/>
    <property type="project" value="UniProtKB-KW"/>
</dbReference>
<organism evidence="7 8">
    <name type="scientific">Clostridium paraputrificum</name>
    <dbReference type="NCBI Taxonomy" id="29363"/>
    <lineage>
        <taxon>Bacteria</taxon>
        <taxon>Bacillati</taxon>
        <taxon>Bacillota</taxon>
        <taxon>Clostridia</taxon>
        <taxon>Eubacteriales</taxon>
        <taxon>Clostridiaceae</taxon>
        <taxon>Clostridium</taxon>
    </lineage>
</organism>
<dbReference type="GO" id="GO:0005524">
    <property type="term" value="F:ATP binding"/>
    <property type="evidence" value="ECO:0007669"/>
    <property type="project" value="UniProtKB-KW"/>
</dbReference>
<dbReference type="Pfam" id="PF17871">
    <property type="entry name" value="AAA_lid_9"/>
    <property type="match status" value="1"/>
</dbReference>
<dbReference type="InterPro" id="IPR041546">
    <property type="entry name" value="ClpA/ClpB_AAA_lid"/>
</dbReference>
<evidence type="ECO:0000256" key="1">
    <source>
        <dbReference type="ARBA" id="ARBA00022737"/>
    </source>
</evidence>
<feature type="domain" description="AAA+ ATPase" evidence="5">
    <location>
        <begin position="198"/>
        <end position="338"/>
    </location>
</feature>
<dbReference type="SUPFAM" id="SSF52540">
    <property type="entry name" value="P-loop containing nucleoside triphosphate hydrolases"/>
    <property type="match status" value="2"/>
</dbReference>
<evidence type="ECO:0000256" key="3">
    <source>
        <dbReference type="ARBA" id="ARBA00022840"/>
    </source>
</evidence>
<name>A0A1B8RTI4_9CLOT</name>
<dbReference type="Gene3D" id="3.40.50.300">
    <property type="entry name" value="P-loop containing nucleotide triphosphate hydrolases"/>
    <property type="match status" value="2"/>
</dbReference>
<dbReference type="InterPro" id="IPR036628">
    <property type="entry name" value="Clp_N_dom_sf"/>
</dbReference>
<dbReference type="InterPro" id="IPR003959">
    <property type="entry name" value="ATPase_AAA_core"/>
</dbReference>
<dbReference type="GO" id="GO:0034605">
    <property type="term" value="P:cellular response to heat"/>
    <property type="evidence" value="ECO:0007669"/>
    <property type="project" value="TreeGrafter"/>
</dbReference>
<dbReference type="Pfam" id="PF02861">
    <property type="entry name" value="Clp_N"/>
    <property type="match status" value="1"/>
</dbReference>
<keyword evidence="7" id="KW-0645">Protease</keyword>
<feature type="domain" description="AAA+ ATPase" evidence="5">
    <location>
        <begin position="478"/>
        <end position="646"/>
    </location>
</feature>
<dbReference type="InterPro" id="IPR027417">
    <property type="entry name" value="P-loop_NTPase"/>
</dbReference>